<dbReference type="PANTHER" id="PTHR30069">
    <property type="entry name" value="TONB-DEPENDENT OUTER MEMBRANE RECEPTOR"/>
    <property type="match status" value="1"/>
</dbReference>
<dbReference type="Gene3D" id="2.60.40.1120">
    <property type="entry name" value="Carboxypeptidase-like, regulatory domain"/>
    <property type="match status" value="1"/>
</dbReference>
<keyword evidence="11" id="KW-1185">Reference proteome</keyword>
<evidence type="ECO:0000313" key="10">
    <source>
        <dbReference type="EMBL" id="OHX66624.1"/>
    </source>
</evidence>
<evidence type="ECO:0000256" key="6">
    <source>
        <dbReference type="ARBA" id="ARBA00023136"/>
    </source>
</evidence>
<comment type="caution">
    <text evidence="10">The sequence shown here is derived from an EMBL/GenBank/DDBJ whole genome shotgun (WGS) entry which is preliminary data.</text>
</comment>
<dbReference type="InterPro" id="IPR008969">
    <property type="entry name" value="CarboxyPept-like_regulatory"/>
</dbReference>
<dbReference type="InterPro" id="IPR012910">
    <property type="entry name" value="Plug_dom"/>
</dbReference>
<gene>
    <name evidence="10" type="ORF">NH26_09770</name>
</gene>
<evidence type="ECO:0000256" key="2">
    <source>
        <dbReference type="ARBA" id="ARBA00022448"/>
    </source>
</evidence>
<dbReference type="NCBIfam" id="TIGR04057">
    <property type="entry name" value="SusC_RagA_signa"/>
    <property type="match status" value="1"/>
</dbReference>
<protein>
    <recommendedName>
        <fullName evidence="9">TonB-dependent receptor plug domain-containing protein</fullName>
    </recommendedName>
</protein>
<evidence type="ECO:0000256" key="8">
    <source>
        <dbReference type="PROSITE-ProRule" id="PRU01360"/>
    </source>
</evidence>
<dbReference type="GO" id="GO:0009279">
    <property type="term" value="C:cell outer membrane"/>
    <property type="evidence" value="ECO:0007669"/>
    <property type="project" value="UniProtKB-SubCell"/>
</dbReference>
<dbReference type="Pfam" id="PF13715">
    <property type="entry name" value="CarbopepD_reg_2"/>
    <property type="match status" value="1"/>
</dbReference>
<keyword evidence="3 8" id="KW-1134">Transmembrane beta strand</keyword>
<keyword evidence="2 8" id="KW-0813">Transport</keyword>
<dbReference type="GO" id="GO:0015344">
    <property type="term" value="F:siderophore uptake transmembrane transporter activity"/>
    <property type="evidence" value="ECO:0007669"/>
    <property type="project" value="TreeGrafter"/>
</dbReference>
<keyword evidence="6 8" id="KW-0472">Membrane</keyword>
<keyword evidence="4 8" id="KW-0812">Transmembrane</keyword>
<dbReference type="RefSeq" id="WP_044221249.1">
    <property type="nucleotide sequence ID" value="NZ_JRYR02000001.1"/>
</dbReference>
<dbReference type="Gene3D" id="2.170.130.10">
    <property type="entry name" value="TonB-dependent receptor, plug domain"/>
    <property type="match status" value="1"/>
</dbReference>
<dbReference type="PANTHER" id="PTHR30069:SF29">
    <property type="entry name" value="HEMOGLOBIN AND HEMOGLOBIN-HAPTOGLOBIN-BINDING PROTEIN 1-RELATED"/>
    <property type="match status" value="1"/>
</dbReference>
<sequence>MSFYFTKSKLSKYLRVFFLLVLVSSSKLFAQDLIVRGNIVDEEQTPLIGAYVIVKGTTIGTVTNLDGTFEMKVPDKESILVVTSIGYQTVELAVGERTNFDIVLPYDTEALDEVVVVGYGEQEKREVTGAIAKVKSEDLDKLATSDIGTALQGQMAGVSVRAASGSPGATSTITIRGVTSFQDGGSEPLYVVDGVTYTSNPNISPQEIQSIEVLKDGASAAIYGSRASAGVILITTKRGEKGSLKVNFDAYYGVQNITSSIPLASTVESLYINKISNLGKESGIFNPLEQAPNGLYYNTDWMKELQQDNAPIQNYSIRLSGGSEYLTYNITGTMFDQKGVLIGSSYGRQTLRANTTFKKNKFKLQVNMGLNNSLKDNEPWALQYDAIKQAPYRQGISVGGSDYVVPGANPENMGRFIGKLNEVNQTNVNGYNGNAILSYEFFDGFKLNANIGGSVSRNENKWFKPTYSVYDQDGEYILNASNPISELKYTDYEYTRTIQEYTATYNKKFGKHKIGLVGGVTFETSQASKIFIYGADFPSNAAQSMGAANEIRASDERYSISKNIGMLGRLQYNYDNRYLLSASIRRDGSSRFHSSNNWGLFPSISAGWNISEEKFWEPIKRTVSNFKVRYGYGETGSDKAGQGLQNLMADLPYQSIVTPQVDYTLGREGSDILYYGSTAPTFVDKNITWETNISQNIGIDTEFFDGRLTFSADFYKAEKRDMLLAVKIPPSTGATSYNNYDQVWQNVGNLSNEGVELALGYNNHIGKVHFQVNGTFTKNNNKVISLAPTVESISGGEPIMVRGSEATTFLRPNYTAGSFFLIPTDGTIKTNEDLIAYQELVPSARLGDLKYIDVNENGAIDQDDRQYMGSGTPQWEAGLSVNISYKGVDLGVQLFGAYGSKVYNGSRAYAYLVKRSKELTNAWQPANPTSEIPTPRDEIEHYNTRTFSDYFLEDGSYLRIQNISLGYTFPKRWMDKVKVRNLRIYGSAQNPFTFTNYNGFDPEVGSQNIFLRGVDRGNYPISAIYRGGLSLEF</sequence>
<dbReference type="PROSITE" id="PS52016">
    <property type="entry name" value="TONB_DEPENDENT_REC_3"/>
    <property type="match status" value="1"/>
</dbReference>
<evidence type="ECO:0000313" key="11">
    <source>
        <dbReference type="Proteomes" id="UP000179797"/>
    </source>
</evidence>
<dbReference type="Proteomes" id="UP000179797">
    <property type="component" value="Unassembled WGS sequence"/>
</dbReference>
<dbReference type="OrthoDB" id="9768177at2"/>
<dbReference type="Gene3D" id="2.40.170.20">
    <property type="entry name" value="TonB-dependent receptor, beta-barrel domain"/>
    <property type="match status" value="1"/>
</dbReference>
<evidence type="ECO:0000256" key="5">
    <source>
        <dbReference type="ARBA" id="ARBA00022729"/>
    </source>
</evidence>
<evidence type="ECO:0000256" key="1">
    <source>
        <dbReference type="ARBA" id="ARBA00004571"/>
    </source>
</evidence>
<dbReference type="InterPro" id="IPR037066">
    <property type="entry name" value="Plug_dom_sf"/>
</dbReference>
<evidence type="ECO:0000256" key="4">
    <source>
        <dbReference type="ARBA" id="ARBA00022692"/>
    </source>
</evidence>
<dbReference type="GO" id="GO:0044718">
    <property type="term" value="P:siderophore transmembrane transport"/>
    <property type="evidence" value="ECO:0007669"/>
    <property type="project" value="TreeGrafter"/>
</dbReference>
<comment type="similarity">
    <text evidence="8">Belongs to the TonB-dependent receptor family.</text>
</comment>
<evidence type="ECO:0000256" key="3">
    <source>
        <dbReference type="ARBA" id="ARBA00022452"/>
    </source>
</evidence>
<dbReference type="SUPFAM" id="SSF56935">
    <property type="entry name" value="Porins"/>
    <property type="match status" value="1"/>
</dbReference>
<dbReference type="InterPro" id="IPR023996">
    <property type="entry name" value="TonB-dep_OMP_SusC/RagA"/>
</dbReference>
<name>A0A1S1Z033_FLAPC</name>
<proteinExistence type="inferred from homology"/>
<dbReference type="InterPro" id="IPR039426">
    <property type="entry name" value="TonB-dep_rcpt-like"/>
</dbReference>
<evidence type="ECO:0000259" key="9">
    <source>
        <dbReference type="Pfam" id="PF07715"/>
    </source>
</evidence>
<accession>A0A1S1Z033</accession>
<dbReference type="NCBIfam" id="TIGR04056">
    <property type="entry name" value="OMP_RagA_SusC"/>
    <property type="match status" value="1"/>
</dbReference>
<dbReference type="EMBL" id="JRYR02000001">
    <property type="protein sequence ID" value="OHX66624.1"/>
    <property type="molecule type" value="Genomic_DNA"/>
</dbReference>
<dbReference type="InterPro" id="IPR036942">
    <property type="entry name" value="Beta-barrel_TonB_sf"/>
</dbReference>
<reference evidence="10 11" key="1">
    <citation type="journal article" date="2012" name="Int. J. Syst. Evol. Microbiol.">
        <title>Flammeovirga pacifica sp. nov., isolated from deep-sea sediment.</title>
        <authorList>
            <person name="Xu H."/>
            <person name="Fu Y."/>
            <person name="Yang N."/>
            <person name="Ding Z."/>
            <person name="Lai Q."/>
            <person name="Zeng R."/>
        </authorList>
    </citation>
    <scope>NUCLEOTIDE SEQUENCE [LARGE SCALE GENOMIC DNA]</scope>
    <source>
        <strain evidence="11">DSM 24597 / LMG 26175 / WPAGA1</strain>
    </source>
</reference>
<dbReference type="SUPFAM" id="SSF49464">
    <property type="entry name" value="Carboxypeptidase regulatory domain-like"/>
    <property type="match status" value="1"/>
</dbReference>
<dbReference type="STRING" id="915059.NH26_09770"/>
<keyword evidence="7 8" id="KW-0998">Cell outer membrane</keyword>
<keyword evidence="5" id="KW-0732">Signal</keyword>
<evidence type="ECO:0000256" key="7">
    <source>
        <dbReference type="ARBA" id="ARBA00023237"/>
    </source>
</evidence>
<dbReference type="AlphaFoldDB" id="A0A1S1Z033"/>
<feature type="domain" description="TonB-dependent receptor plug" evidence="9">
    <location>
        <begin position="124"/>
        <end position="231"/>
    </location>
</feature>
<organism evidence="10 11">
    <name type="scientific">Flammeovirga pacifica</name>
    <dbReference type="NCBI Taxonomy" id="915059"/>
    <lineage>
        <taxon>Bacteria</taxon>
        <taxon>Pseudomonadati</taxon>
        <taxon>Bacteroidota</taxon>
        <taxon>Cytophagia</taxon>
        <taxon>Cytophagales</taxon>
        <taxon>Flammeovirgaceae</taxon>
        <taxon>Flammeovirga</taxon>
    </lineage>
</organism>
<dbReference type="InterPro" id="IPR023997">
    <property type="entry name" value="TonB-dep_OMP_SusC/RagA_CS"/>
</dbReference>
<comment type="subcellular location">
    <subcellularLocation>
        <location evidence="1 8">Cell outer membrane</location>
        <topology evidence="1 8">Multi-pass membrane protein</topology>
    </subcellularLocation>
</comment>
<dbReference type="Pfam" id="PF07715">
    <property type="entry name" value="Plug"/>
    <property type="match status" value="1"/>
</dbReference>